<dbReference type="RefSeq" id="WP_115551349.1">
    <property type="nucleotide sequence ID" value="NZ_CAOUCM010000006.1"/>
</dbReference>
<dbReference type="AlphaFoldDB" id="A0A3D8IFK1"/>
<accession>A0A3D8IFK1</accession>
<dbReference type="OrthoDB" id="5330065at2"/>
<dbReference type="GeneID" id="82535472"/>
<gene>
    <name evidence="1" type="ORF">CQA43_04130</name>
</gene>
<proteinExistence type="predicted"/>
<reference evidence="1 2" key="1">
    <citation type="submission" date="2018-04" db="EMBL/GenBank/DDBJ databases">
        <title>Novel Campyloabacter and Helicobacter Species and Strains.</title>
        <authorList>
            <person name="Mannion A.J."/>
            <person name="Shen Z."/>
            <person name="Fox J.G."/>
        </authorList>
    </citation>
    <scope>NUCLEOTIDE SEQUENCE [LARGE SCALE GENOMIC DNA]</scope>
    <source>
        <strain evidence="1 2">MIT 99-5101</strain>
    </source>
</reference>
<sequence length="322" mass="36807">MQVHSPYNFYFNSANTANTATLATQEKNEKSIKQDNVKTKENLYEFIKEYSNIQNLDSSLIIGNDKLHKGMMEYQESIKNQAKNTPISSQDEFQANLDFLFNQMENILLQGFNENMNDKEFQNLLSGYMMTNRVVSKQSYEDSTQDALQALSRLKNGNKSDDFKQKLSDYMTNSNALATSISGFFYQAEYFNKIPQNQKNTIQNALEKVASYLFNQGGALDNKSFKLGDATISWNGDDLPFKDYYKGEVQIVFTKSASFASTFDSSQTFFEVLEQRDKLEKENQELKTKQAYNAYGIPQNTFAKTDSTDSIMQTLLKESKVG</sequence>
<dbReference type="EMBL" id="NXLS01000003">
    <property type="protein sequence ID" value="RDU63321.1"/>
    <property type="molecule type" value="Genomic_DNA"/>
</dbReference>
<evidence type="ECO:0000313" key="2">
    <source>
        <dbReference type="Proteomes" id="UP000256650"/>
    </source>
</evidence>
<evidence type="ECO:0000313" key="1">
    <source>
        <dbReference type="EMBL" id="RDU63321.1"/>
    </source>
</evidence>
<keyword evidence="2" id="KW-1185">Reference proteome</keyword>
<comment type="caution">
    <text evidence="1">The sequence shown here is derived from an EMBL/GenBank/DDBJ whole genome shotgun (WGS) entry which is preliminary data.</text>
</comment>
<protein>
    <submittedName>
        <fullName evidence="1">Uncharacterized protein</fullName>
    </submittedName>
</protein>
<dbReference type="Proteomes" id="UP000256650">
    <property type="component" value="Unassembled WGS sequence"/>
</dbReference>
<organism evidence="1 2">
    <name type="scientific">Helicobacter ganmani</name>
    <dbReference type="NCBI Taxonomy" id="60246"/>
    <lineage>
        <taxon>Bacteria</taxon>
        <taxon>Pseudomonadati</taxon>
        <taxon>Campylobacterota</taxon>
        <taxon>Epsilonproteobacteria</taxon>
        <taxon>Campylobacterales</taxon>
        <taxon>Helicobacteraceae</taxon>
        <taxon>Helicobacter</taxon>
    </lineage>
</organism>
<name>A0A3D8IFK1_9HELI</name>